<dbReference type="PANTHER" id="PTHR43046">
    <property type="entry name" value="GDP-MANNOSE MANNOSYL HYDROLASE"/>
    <property type="match status" value="1"/>
</dbReference>
<keyword evidence="6" id="KW-1185">Reference proteome</keyword>
<evidence type="ECO:0000256" key="2">
    <source>
        <dbReference type="ARBA" id="ARBA00022801"/>
    </source>
</evidence>
<dbReference type="Proteomes" id="UP000248806">
    <property type="component" value="Unassembled WGS sequence"/>
</dbReference>
<dbReference type="AlphaFoldDB" id="A0A326U7Z6"/>
<evidence type="ECO:0000259" key="4">
    <source>
        <dbReference type="PROSITE" id="PS51462"/>
    </source>
</evidence>
<dbReference type="RefSeq" id="WP_111323075.1">
    <property type="nucleotide sequence ID" value="NZ_BIFX01000001.1"/>
</dbReference>
<dbReference type="PROSITE" id="PS51462">
    <property type="entry name" value="NUDIX"/>
    <property type="match status" value="1"/>
</dbReference>
<evidence type="ECO:0000256" key="1">
    <source>
        <dbReference type="ARBA" id="ARBA00001946"/>
    </source>
</evidence>
<dbReference type="InterPro" id="IPR015797">
    <property type="entry name" value="NUDIX_hydrolase-like_dom_sf"/>
</dbReference>
<dbReference type="PROSITE" id="PS00893">
    <property type="entry name" value="NUDIX_BOX"/>
    <property type="match status" value="1"/>
</dbReference>
<feature type="domain" description="Nudix hydrolase" evidence="4">
    <location>
        <begin position="15"/>
        <end position="149"/>
    </location>
</feature>
<evidence type="ECO:0000313" key="5">
    <source>
        <dbReference type="EMBL" id="PZW29578.1"/>
    </source>
</evidence>
<keyword evidence="2 3" id="KW-0378">Hydrolase</keyword>
<accession>A0A326U7Z6</accession>
<evidence type="ECO:0000256" key="3">
    <source>
        <dbReference type="RuleBase" id="RU003476"/>
    </source>
</evidence>
<comment type="cofactor">
    <cofactor evidence="1">
        <name>Mg(2+)</name>
        <dbReference type="ChEBI" id="CHEBI:18420"/>
    </cofactor>
</comment>
<dbReference type="InterPro" id="IPR020084">
    <property type="entry name" value="NUDIX_hydrolase_CS"/>
</dbReference>
<protein>
    <submittedName>
        <fullName evidence="5">ADP-ribose pyrophosphatase YjhB (NUDIX family)</fullName>
    </submittedName>
</protein>
<dbReference type="GO" id="GO:0016787">
    <property type="term" value="F:hydrolase activity"/>
    <property type="evidence" value="ECO:0007669"/>
    <property type="project" value="UniProtKB-KW"/>
</dbReference>
<dbReference type="Pfam" id="PF00293">
    <property type="entry name" value="NUDIX"/>
    <property type="match status" value="1"/>
</dbReference>
<dbReference type="OrthoDB" id="9787476at2"/>
<organism evidence="5 6">
    <name type="scientific">Thermosporothrix hazakensis</name>
    <dbReference type="NCBI Taxonomy" id="644383"/>
    <lineage>
        <taxon>Bacteria</taxon>
        <taxon>Bacillati</taxon>
        <taxon>Chloroflexota</taxon>
        <taxon>Ktedonobacteria</taxon>
        <taxon>Ktedonobacterales</taxon>
        <taxon>Thermosporotrichaceae</taxon>
        <taxon>Thermosporothrix</taxon>
    </lineage>
</organism>
<name>A0A326U7Z6_THEHA</name>
<evidence type="ECO:0000313" key="6">
    <source>
        <dbReference type="Proteomes" id="UP000248806"/>
    </source>
</evidence>
<dbReference type="InterPro" id="IPR020476">
    <property type="entry name" value="Nudix_hydrolase"/>
</dbReference>
<dbReference type="SUPFAM" id="SSF55811">
    <property type="entry name" value="Nudix"/>
    <property type="match status" value="1"/>
</dbReference>
<dbReference type="CDD" id="cd04677">
    <property type="entry name" value="NUDIX_Hydrolase"/>
    <property type="match status" value="1"/>
</dbReference>
<dbReference type="PRINTS" id="PR00502">
    <property type="entry name" value="NUDIXFAMILY"/>
</dbReference>
<dbReference type="EMBL" id="QKUF01000008">
    <property type="protein sequence ID" value="PZW29578.1"/>
    <property type="molecule type" value="Genomic_DNA"/>
</dbReference>
<reference evidence="5 6" key="1">
    <citation type="submission" date="2018-06" db="EMBL/GenBank/DDBJ databases">
        <title>Genomic Encyclopedia of Archaeal and Bacterial Type Strains, Phase II (KMG-II): from individual species to whole genera.</title>
        <authorList>
            <person name="Goeker M."/>
        </authorList>
    </citation>
    <scope>NUCLEOTIDE SEQUENCE [LARGE SCALE GENOMIC DNA]</scope>
    <source>
        <strain evidence="5 6">ATCC BAA-1881</strain>
    </source>
</reference>
<dbReference type="PANTHER" id="PTHR43046:SF2">
    <property type="entry name" value="8-OXO-DGTP DIPHOSPHATASE-RELATED"/>
    <property type="match status" value="1"/>
</dbReference>
<sequence length="156" mass="17311">MGYIEELRQLVGTRPLILAGAIVILRDQAGQILLQARKEPAGSWGLPGGLMEPGESFEETACREVYEETGLRIHAPRLINLFSGKEHFLLCANGDQAYLVTAVFLADSYSGTLSIDYTEGNDVRFFAPEQLPAQIVKSHWQALNSYLLTYVQQVSH</sequence>
<proteinExistence type="inferred from homology"/>
<comment type="caution">
    <text evidence="5">The sequence shown here is derived from an EMBL/GenBank/DDBJ whole genome shotgun (WGS) entry which is preliminary data.</text>
</comment>
<comment type="similarity">
    <text evidence="3">Belongs to the Nudix hydrolase family.</text>
</comment>
<dbReference type="Gene3D" id="3.90.79.10">
    <property type="entry name" value="Nucleoside Triphosphate Pyrophosphohydrolase"/>
    <property type="match status" value="1"/>
</dbReference>
<dbReference type="InterPro" id="IPR000086">
    <property type="entry name" value="NUDIX_hydrolase_dom"/>
</dbReference>
<gene>
    <name evidence="5" type="ORF">EI42_02874</name>
</gene>